<evidence type="ECO:0000259" key="2">
    <source>
        <dbReference type="Pfam" id="PF03190"/>
    </source>
</evidence>
<dbReference type="RefSeq" id="WP_145080669.1">
    <property type="nucleotide sequence ID" value="NZ_VLKH01000002.1"/>
</dbReference>
<keyword evidence="4" id="KW-1185">Reference proteome</keyword>
<dbReference type="PANTHER" id="PTHR42899:SF1">
    <property type="entry name" value="SPERMATOGENESIS-ASSOCIATED PROTEIN 20"/>
    <property type="match status" value="1"/>
</dbReference>
<dbReference type="GO" id="GO:0005975">
    <property type="term" value="P:carbohydrate metabolic process"/>
    <property type="evidence" value="ECO:0007669"/>
    <property type="project" value="InterPro"/>
</dbReference>
<dbReference type="Proteomes" id="UP000315343">
    <property type="component" value="Unassembled WGS sequence"/>
</dbReference>
<dbReference type="InterPro" id="IPR008928">
    <property type="entry name" value="6-hairpin_glycosidase_sf"/>
</dbReference>
<evidence type="ECO:0000313" key="3">
    <source>
        <dbReference type="EMBL" id="TWH82671.1"/>
    </source>
</evidence>
<feature type="coiled-coil region" evidence="1">
    <location>
        <begin position="142"/>
        <end position="176"/>
    </location>
</feature>
<gene>
    <name evidence="3" type="ORF">LY60_00976</name>
</gene>
<dbReference type="Pfam" id="PF03190">
    <property type="entry name" value="Thioredox_DsbH"/>
    <property type="match status" value="1"/>
</dbReference>
<dbReference type="SUPFAM" id="SSF52833">
    <property type="entry name" value="Thioredoxin-like"/>
    <property type="match status" value="1"/>
</dbReference>
<proteinExistence type="predicted"/>
<feature type="domain" description="Spermatogenesis-associated protein 20-like TRX" evidence="2">
    <location>
        <begin position="9"/>
        <end position="170"/>
    </location>
</feature>
<dbReference type="InterPro" id="IPR024705">
    <property type="entry name" value="Ssp411"/>
</dbReference>
<accession>A0A562JHR1</accession>
<dbReference type="OrthoDB" id="9762614at2"/>
<dbReference type="InterPro" id="IPR004879">
    <property type="entry name" value="Ssp411-like_TRX"/>
</dbReference>
<dbReference type="CDD" id="cd02955">
    <property type="entry name" value="SSP411"/>
    <property type="match status" value="1"/>
</dbReference>
<reference evidence="3 4" key="1">
    <citation type="submission" date="2019-07" db="EMBL/GenBank/DDBJ databases">
        <title>Genomic Encyclopedia of Type Strains, Phase I: the one thousand microbial genomes (KMG-I) project.</title>
        <authorList>
            <person name="Kyrpides N."/>
        </authorList>
    </citation>
    <scope>NUCLEOTIDE SEQUENCE [LARGE SCALE GENOMIC DNA]</scope>
    <source>
        <strain evidence="3 4">DSM 13558</strain>
    </source>
</reference>
<evidence type="ECO:0000313" key="4">
    <source>
        <dbReference type="Proteomes" id="UP000315343"/>
    </source>
</evidence>
<dbReference type="EMBL" id="VLKH01000002">
    <property type="protein sequence ID" value="TWH82671.1"/>
    <property type="molecule type" value="Genomic_DNA"/>
</dbReference>
<protein>
    <recommendedName>
        <fullName evidence="2">Spermatogenesis-associated protein 20-like TRX domain-containing protein</fullName>
    </recommendedName>
</protein>
<comment type="caution">
    <text evidence="3">The sequence shown here is derived from an EMBL/GenBank/DDBJ whole genome shotgun (WGS) entry which is preliminary data.</text>
</comment>
<dbReference type="PANTHER" id="PTHR42899">
    <property type="entry name" value="SPERMATOGENESIS-ASSOCIATED PROTEIN 20"/>
    <property type="match status" value="1"/>
</dbReference>
<keyword evidence="1" id="KW-0175">Coiled coil</keyword>
<sequence length="681" mass="78725">MKLHVHEKTNRLLNEKSPYLLQHAYNPVDWYPWGEEAFSRAKSENKPIFLSIGYSTCHWCHVMEQESFEDDEAANLLNKYFVSIKVDREERPDIDAVYMNVVQRINGSGGWPLTIIMTPEQKPFFAGTYIPKNSRYGMTGLMELLKIVADKWKQNKEELINSGNKITEIIKNLEKERLDKTTLSKKTVMEAANLLEDNFDEEYGGFSGRPKFPQPSYLLFLISLYTLEKDDDILYMVEKTLESMYKGGIFDHVGRGFSRYSTDEKWLVPHFEKMLYDNALLSLSYTYAYEVTGIKLYRNITEKVLDYVLEEMTDCEGGFYSAQDADSEGEEGKYYVYTPDEIIKILGKDDGLYFIDYYNISMKGNFEGKNIPNLIDRDDYYETDEKIEKLNKIVYDYRKKRTKLHKDDKILVSWNGMMIAAMAVAFRVLGNEKYINSAKKSVKFVEKYLIDGEDNVGVRYRDGAILGNGTLEDYSMLVWGLIEMYQATFELNYLKRAVALNEKMIQLFWDDEDGGFFLASKTGESLIYNPKETYDGAVPSGNSVAAYNLMRLSRITGNKHIEELSREQIDFLSSSIENNPAGHTFALLAVLYEIYPSIEAVCLAIDDEDLKEIRKNLKHLPIVNTSVVAVKQSEAEETSNIIKYLKDYNLKNNKPTYYICENKNCTLPINDIDELIKKIRE</sequence>
<name>A0A562JHR1_9FIRM</name>
<dbReference type="AlphaFoldDB" id="A0A562JHR1"/>
<dbReference type="InterPro" id="IPR036249">
    <property type="entry name" value="Thioredoxin-like_sf"/>
</dbReference>
<dbReference type="PIRSF" id="PIRSF006402">
    <property type="entry name" value="UCP006402_thioredoxin"/>
    <property type="match status" value="1"/>
</dbReference>
<organism evidence="3 4">
    <name type="scientific">Sedimentibacter saalensis</name>
    <dbReference type="NCBI Taxonomy" id="130788"/>
    <lineage>
        <taxon>Bacteria</taxon>
        <taxon>Bacillati</taxon>
        <taxon>Bacillota</taxon>
        <taxon>Tissierellia</taxon>
        <taxon>Sedimentibacter</taxon>
    </lineage>
</organism>
<dbReference type="Gene3D" id="1.50.10.10">
    <property type="match status" value="1"/>
</dbReference>
<dbReference type="SUPFAM" id="SSF48208">
    <property type="entry name" value="Six-hairpin glycosidases"/>
    <property type="match status" value="1"/>
</dbReference>
<dbReference type="Gene3D" id="3.40.30.10">
    <property type="entry name" value="Glutaredoxin"/>
    <property type="match status" value="1"/>
</dbReference>
<dbReference type="InterPro" id="IPR012341">
    <property type="entry name" value="6hp_glycosidase-like_sf"/>
</dbReference>
<evidence type="ECO:0000256" key="1">
    <source>
        <dbReference type="SAM" id="Coils"/>
    </source>
</evidence>